<feature type="chain" id="PRO_5042879470" description="Lipoprotein" evidence="1">
    <location>
        <begin position="22"/>
        <end position="293"/>
    </location>
</feature>
<dbReference type="AlphaFoldDB" id="A0AAP2CGK0"/>
<evidence type="ECO:0000313" key="2">
    <source>
        <dbReference type="EMBL" id="MBS9522791.1"/>
    </source>
</evidence>
<keyword evidence="1" id="KW-0732">Signal</keyword>
<gene>
    <name evidence="2" type="ORF">KI659_02070</name>
</gene>
<organism evidence="2 3">
    <name type="scientific">Litoribacter ruber</name>
    <dbReference type="NCBI Taxonomy" id="702568"/>
    <lineage>
        <taxon>Bacteria</taxon>
        <taxon>Pseudomonadati</taxon>
        <taxon>Bacteroidota</taxon>
        <taxon>Cytophagia</taxon>
        <taxon>Cytophagales</taxon>
        <taxon>Cyclobacteriaceae</taxon>
        <taxon>Litoribacter</taxon>
    </lineage>
</organism>
<proteinExistence type="predicted"/>
<dbReference type="EMBL" id="JAHCMY010000001">
    <property type="protein sequence ID" value="MBS9522791.1"/>
    <property type="molecule type" value="Genomic_DNA"/>
</dbReference>
<sequence length="293" mass="32277">MKKLNLIASLMMLAAAFVWVACTSDDSFERASEEEVVDINIESEIAAYFSDAMDMGQALDAQGRQTGGANMRIAAEDMDDARLNCAKITWDLDNSDSFSPVGSIWIDFGDGCDDGQGNVRKGKIEIEYKGGEFKLEDDDMGFEIYSNIIFHDYEVNGLKVEGRNEQTMIFEEGQVDILSELIGGKVTWPDGKFVTRDADQVVSLVISNNQDFNTTVLGQASGLTKEGEPYTLLITEGLQLNRKCAQQGILYPTSGLTTLTVGDREYLINYGNGQCNHEITITTNGQTKVHTLK</sequence>
<name>A0AAP2CGK0_9BACT</name>
<dbReference type="Proteomes" id="UP001319104">
    <property type="component" value="Unassembled WGS sequence"/>
</dbReference>
<keyword evidence="3" id="KW-1185">Reference proteome</keyword>
<protein>
    <recommendedName>
        <fullName evidence="4">Lipoprotein</fullName>
    </recommendedName>
</protein>
<dbReference type="RefSeq" id="WP_213943675.1">
    <property type="nucleotide sequence ID" value="NZ_JAHBGI010000004.1"/>
</dbReference>
<evidence type="ECO:0008006" key="4">
    <source>
        <dbReference type="Google" id="ProtNLM"/>
    </source>
</evidence>
<evidence type="ECO:0000256" key="1">
    <source>
        <dbReference type="SAM" id="SignalP"/>
    </source>
</evidence>
<comment type="caution">
    <text evidence="2">The sequence shown here is derived from an EMBL/GenBank/DDBJ whole genome shotgun (WGS) entry which is preliminary data.</text>
</comment>
<reference evidence="2 3" key="1">
    <citation type="submission" date="2021-05" db="EMBL/GenBank/DDBJ databases">
        <authorList>
            <person name="Zhang Z.D."/>
            <person name="Osman G."/>
        </authorList>
    </citation>
    <scope>NUCLEOTIDE SEQUENCE [LARGE SCALE GENOMIC DNA]</scope>
    <source>
        <strain evidence="2 3">KCTC 32217</strain>
    </source>
</reference>
<dbReference type="PROSITE" id="PS51257">
    <property type="entry name" value="PROKAR_LIPOPROTEIN"/>
    <property type="match status" value="1"/>
</dbReference>
<accession>A0AAP2CGK0</accession>
<feature type="signal peptide" evidence="1">
    <location>
        <begin position="1"/>
        <end position="21"/>
    </location>
</feature>
<evidence type="ECO:0000313" key="3">
    <source>
        <dbReference type="Proteomes" id="UP001319104"/>
    </source>
</evidence>